<evidence type="ECO:0000313" key="1">
    <source>
        <dbReference type="EMBL" id="KAJ8335011.1"/>
    </source>
</evidence>
<dbReference type="Proteomes" id="UP001152622">
    <property type="component" value="Chromosome 21"/>
</dbReference>
<dbReference type="EMBL" id="JAINUF010000021">
    <property type="protein sequence ID" value="KAJ8335011.1"/>
    <property type="molecule type" value="Genomic_DNA"/>
</dbReference>
<gene>
    <name evidence="1" type="ORF">SKAU_G00406500</name>
</gene>
<keyword evidence="2" id="KW-1185">Reference proteome</keyword>
<evidence type="ECO:0000313" key="2">
    <source>
        <dbReference type="Proteomes" id="UP001152622"/>
    </source>
</evidence>
<name>A0A9Q1ICX0_SYNKA</name>
<reference evidence="1" key="1">
    <citation type="journal article" date="2023" name="Science">
        <title>Genome structures resolve the early diversification of teleost fishes.</title>
        <authorList>
            <person name="Parey E."/>
            <person name="Louis A."/>
            <person name="Montfort J."/>
            <person name="Bouchez O."/>
            <person name="Roques C."/>
            <person name="Iampietro C."/>
            <person name="Lluch J."/>
            <person name="Castinel A."/>
            <person name="Donnadieu C."/>
            <person name="Desvignes T."/>
            <person name="Floi Bucao C."/>
            <person name="Jouanno E."/>
            <person name="Wen M."/>
            <person name="Mejri S."/>
            <person name="Dirks R."/>
            <person name="Jansen H."/>
            <person name="Henkel C."/>
            <person name="Chen W.J."/>
            <person name="Zahm M."/>
            <person name="Cabau C."/>
            <person name="Klopp C."/>
            <person name="Thompson A.W."/>
            <person name="Robinson-Rechavi M."/>
            <person name="Braasch I."/>
            <person name="Lecointre G."/>
            <person name="Bobe J."/>
            <person name="Postlethwait J.H."/>
            <person name="Berthelot C."/>
            <person name="Roest Crollius H."/>
            <person name="Guiguen Y."/>
        </authorList>
    </citation>
    <scope>NUCLEOTIDE SEQUENCE</scope>
    <source>
        <strain evidence="1">WJC10195</strain>
    </source>
</reference>
<sequence length="66" mass="7275">MWSRSVRKGGSPGDSRALTAGLCVLHCSSKLLIQYIKRYHTHIHTLTHSLTLIPGHTGTHSHLTGF</sequence>
<proteinExistence type="predicted"/>
<protein>
    <submittedName>
        <fullName evidence="1">Uncharacterized protein</fullName>
    </submittedName>
</protein>
<organism evidence="1 2">
    <name type="scientific">Synaphobranchus kaupii</name>
    <name type="common">Kaup's arrowtooth eel</name>
    <dbReference type="NCBI Taxonomy" id="118154"/>
    <lineage>
        <taxon>Eukaryota</taxon>
        <taxon>Metazoa</taxon>
        <taxon>Chordata</taxon>
        <taxon>Craniata</taxon>
        <taxon>Vertebrata</taxon>
        <taxon>Euteleostomi</taxon>
        <taxon>Actinopterygii</taxon>
        <taxon>Neopterygii</taxon>
        <taxon>Teleostei</taxon>
        <taxon>Anguilliformes</taxon>
        <taxon>Synaphobranchidae</taxon>
        <taxon>Synaphobranchus</taxon>
    </lineage>
</organism>
<comment type="caution">
    <text evidence="1">The sequence shown here is derived from an EMBL/GenBank/DDBJ whole genome shotgun (WGS) entry which is preliminary data.</text>
</comment>
<dbReference type="AlphaFoldDB" id="A0A9Q1ICX0"/>
<accession>A0A9Q1ICX0</accession>